<dbReference type="GO" id="GO:0046872">
    <property type="term" value="F:metal ion binding"/>
    <property type="evidence" value="ECO:0007669"/>
    <property type="project" value="UniProtKB-KW"/>
</dbReference>
<proteinExistence type="inferred from homology"/>
<dbReference type="GO" id="GO:0016020">
    <property type="term" value="C:membrane"/>
    <property type="evidence" value="ECO:0007669"/>
    <property type="project" value="UniProtKB-SubCell"/>
</dbReference>
<keyword evidence="5 12" id="KW-0812">Transmembrane</keyword>
<evidence type="ECO:0000313" key="14">
    <source>
        <dbReference type="EMBL" id="GEU28071.1"/>
    </source>
</evidence>
<evidence type="ECO:0000256" key="12">
    <source>
        <dbReference type="SAM" id="Phobius"/>
    </source>
</evidence>
<dbReference type="GO" id="GO:0008299">
    <property type="term" value="P:isoprenoid biosynthetic process"/>
    <property type="evidence" value="ECO:0007669"/>
    <property type="project" value="UniProtKB-KW"/>
</dbReference>
<comment type="similarity">
    <text evidence="3">Belongs to the FPP/GGPP synthase family.</text>
</comment>
<dbReference type="GO" id="GO:1901663">
    <property type="term" value="P:quinone biosynthetic process"/>
    <property type="evidence" value="ECO:0007669"/>
    <property type="project" value="UniProtKB-ARBA"/>
</dbReference>
<dbReference type="InterPro" id="IPR004299">
    <property type="entry name" value="MBOAT_fam"/>
</dbReference>
<dbReference type="EMBL" id="BKCJ010000001">
    <property type="protein sequence ID" value="GEU28071.1"/>
    <property type="molecule type" value="Genomic_DNA"/>
</dbReference>
<dbReference type="Pfam" id="PF03062">
    <property type="entry name" value="MBOAT"/>
    <property type="match status" value="1"/>
</dbReference>
<comment type="subcellular location">
    <subcellularLocation>
        <location evidence="2">Membrane</location>
        <topology evidence="2">Multi-pass membrane protein</topology>
    </subcellularLocation>
</comment>
<dbReference type="InterPro" id="IPR000092">
    <property type="entry name" value="Polyprenyl_synt"/>
</dbReference>
<evidence type="ECO:0000256" key="8">
    <source>
        <dbReference type="ARBA" id="ARBA00022989"/>
    </source>
</evidence>
<keyword evidence="9 12" id="KW-0472">Membrane</keyword>
<dbReference type="NCBIfam" id="NF008140">
    <property type="entry name" value="PRK10888.1"/>
    <property type="match status" value="1"/>
</dbReference>
<reference evidence="14" key="1">
    <citation type="journal article" date="2019" name="Sci. Rep.">
        <title>Draft genome of Tanacetum cinerariifolium, the natural source of mosquito coil.</title>
        <authorList>
            <person name="Yamashiro T."/>
            <person name="Shiraishi A."/>
            <person name="Satake H."/>
            <person name="Nakayama K."/>
        </authorList>
    </citation>
    <scope>NUCLEOTIDE SEQUENCE</scope>
</reference>
<dbReference type="SUPFAM" id="SSF56801">
    <property type="entry name" value="Acetyl-CoA synthetase-like"/>
    <property type="match status" value="1"/>
</dbReference>
<feature type="transmembrane region" description="Helical" evidence="12">
    <location>
        <begin position="891"/>
        <end position="911"/>
    </location>
</feature>
<sequence>MTASIWQRLSTPAAASPPPTSCRANGACATPCPIPPLASSTASNWHIRLLKIREQHMFEQFQNRPGHAQAPFLIGPKNLSYGELDSQIALVAARLLTGKLDQQRVLFMVRDDHASIPLLLGCLRAGAIPLLLDPGTAAEQVRHLLAHAQVAGVIADADRVEQWQAAGMTLPAQAIRVAGAQAKGKLLGKLLGKRAPVDLDNWPGLLSAPVPAAAALPPARQHGPAYVVFTSGSTARPKGVEMHWPALLAHSRTIGDHYGLDRSTRLMNLMPLSHADGLVQGVLLAYRLGCALVRPAPFSIVGIEALLIAVYREQVTHLVAAPTALALLQQYGSHLAENFNNGHFQFAVSCSAPLSAAIWTGFTDAFKVKLINTYGLSETGTCGLRQPDARLPRQSRGDRRRSARQLAAHGRPGAARQRRRLLDHGPSQGPDHLRRLQPVAGGHQWCAAASPGRAGSGHRGPAGSDMGGNPGVVRGAASRDRGRQPAADGALRAAPRRPRAAQAHRLQHAAAAHALGQGHHGPVAALAGRDTGGGRRRARSARADFCAGGRPVPGVARHAARQLRPGQHAGLGFAGPHQFRDRPGDPVFGAPEPVRRGAHGNAQRHGLLGLVALYAMTAMQEAGVAAAAHVQRFLADHRNSKRVRVVGLGSSLLWAATPPGRYLDLPDIDWMRITKRGGSIGHLHAVMDMLDHQPPEIVVIDTNLLLPFSPDMFEEEMRYAFTHLAGAAAAPLMVRMGLPNPVARPPSDQETSFPCEVMPPAVIHKQRALLAQQSAAGNVAAMDTALINSLLRLSQRGVHIVILELSRSREFEQALAAAKQPWLQSLKAALPAGPTIRYLTSPIFEDSGLYCDGRHMNAAGARRFAWVTLAAWTGLLLWAVLMCAPRWQRKTVMRTVGLAGVLLAFGAYQFGKASHELDAWLGFAFVSLKVWHLIAEHGGGGMLGDGRAGGTVAYLLFPPTLAVGPVQRYDAFRLELLRARWDRQMASEALQRILYGYVKVVLLAGYLLNHKLQMLDIETGHPWLDAYLPLLGYGLNLYWQFSGYCDIAIGFAGLLGIRVPENFRFPFAAANLPEFWRRWHITVSEWCRDFVFRPILGAPVVETRPMGGDVARQHAMARLQLVPDAAVRHPQLCPDVHPQPGGRVDLHDHAVRTAFHMEITMYAFLLRHLPAPVLVAFDKAENRFDFARRLAHDPARFRAGVVGQPARHRHARLIDARDHGAAAELALYGNHADRQQRLAFGCELLHGARIEHHLSCRMQMVGHPLLARGQVARLRLQLGADRLATGQPFQHIVFAAVGNHRVRARLGGALGGQDLGEHAAAPQAAAGAARHCLQRQVRHQRAERIVVAELDFVGDHRVVLVDDRHDTEAQQGGQRGPGVQVAFAVGQVGVREQHLRRAEAVGAEAGLVDLRQAHLANGRAGLQFVDVVRAALEAEAQHAFGNRARRHQHHLLAQRAQGGDLRRPAGDGGMVEAAAVVGDQRRADLDDDAVAGLVVTKGRRNGKASSADYDYAVEDLEARIVRIDRRNTACFLGHLGFFAALLGMTHLLQVHLDRVDQLLRTVAAQRRDLEHRTLEAEFLDEVLYALGAFRFRHHVELVQYQPARLVHQRFVVLFQLVDQRLGFLDRIDIGLERRQVDDVQQQTGALQMAQELVAEARAFGGAFDQARDVGDHKAFLVRDADHAQVREQGRERVIGNLRTGIRHGRNERRFTGVGHAQQTDVRQHFQLEADFAAFAFLALGLLARCAVGRGLEVDVAPAALAALGQQFHLTVFGQVGQDLARHVVDDQGADRHAHMDIVCALAVAIGATARFAVFRAVHLGKAEIDQGIDVTVRYGPDRATLAAVAAVRAAERAEFFTAKRGATIAAVTTDDFNFCFVDKLHDSEQGVVFAGANAFAGAHWGAALTNDDAACIDRLTACAGTGLAVDRDDLDFGVILTMALMLLVVLTTTHLENLHLIVTTLSHNSNQYRSTFNQGSTKLDAVARANGEDLVNGDLGTNVCRYLFYFEFFASDNFVLFATGFYDRVHDLKPLHMLRKIRRRLAVTRTAVMHGNRGTADYTWDGFSRQKLFTNGRRRGMSVNIGGVPAPPKRFVLSAATHTAPQNTLAQSIAADMDAVNSVIRRKLHSEVSLVNQIAEYIISAGGKRLRPVLVLLMANAYAYKGTAHHELAAVVEFIHTATLLHDDVVDESSLRRGRATANALFGNAASVLVGDFLYSRSFQMMADLANMRVMQILSEATNVIAEGEVLQLLNMHDPDVSQERYLQVIRSKTAKLFEAAAELGALIAGANDVQIAAAGEYGRSLGTAFQLIDDVLDYAGDAAEIGKNVGDDLREGKPTLPLIYLMENGTPEQRELVRTCIEQGDEQHFDAVLAAVTSSGALDFTRRQAEVAAERAADAIADLPDSEYKDSLLQLAHFSVHHLLHQLRRPAQAHALVRDHERPVDQDRMGQHGVQQGRIRQRQIPQTQLPIQIALVAHGLAHRQAGPGNQVFQHRARGRVLDVVDDVRLDARGADRFQGLARRAASGVVINRDGHAAPEALHDRRHLRVLDHGVVVERVLDEHGCRVAVERHAGAEVRRVVRGPVVVGRLRVERALARAHPLHAAHHECTALAEGKVVARVDGRVISWYALDAGAGHGAHHPVVETGIVAQFGFHVAARGAQREPCQRLGLDVELEAARGGVARVGVIGVRARGQVHTLLDVFPFHVKDVGVDRQPVVEEARLAAHLVAPQAVGRIVGRACRQAVELQVRAARGGRHEDVGAAQPKALGHAGVQRVGRIDFPGQRILGSERVRRQAGAAVVAGAGQVVAVALLQRRFRLQVARADGRVHGGGKVITGFAKQRGLPFAVMKFPGKRIVVRERPGQHIGQQFGIVDVEAERFEGVGQAEDRVILGDIGALARIIRAQQPGPGRHGAIIGPGSETEFLRHLAHPVLQVHGRRQAGNRVDQLGRRLAAVVGGRQERGQRIAVVRGTVLGAVELARKIAGGGRQVGAAQVPVDGHAGRQQLVDRRLAHLLLRLVVGPVQVEGGDVLRIEPLEVQRRRDGQRADRFPLERGPQLLVAVAVDVAGHLVAVAVDLVDIAARALGLDADAQGEFVGNQRKIAHHVGGIAGAAAFGAGRLGVGGELALVHSRFVGHELDGAAHRAGAVQRGLRTAQHFHPVDIEKARLDIAHGVDVAHRDRRVAQVHAHRGGAGRGADAADFDIRGAGPGAAVAAGGRKRDIGHHARQVRDVADMFFLQLLAGDGGNTHCHLGRIFLALLRGHGHHFDLVGDRRGRGLRLGAVGPCGQGRHDGTEHDRLPYFHAFSPVTGKGCAPK</sequence>
<dbReference type="PROSITE" id="PS00723">
    <property type="entry name" value="POLYPRENYL_SYNTHASE_1"/>
    <property type="match status" value="1"/>
</dbReference>
<dbReference type="Gene3D" id="3.40.50.12780">
    <property type="entry name" value="N-terminal domain of ligase-like"/>
    <property type="match status" value="1"/>
</dbReference>
<feature type="compositionally biased region" description="Low complexity" evidence="11">
    <location>
        <begin position="484"/>
        <end position="493"/>
    </location>
</feature>
<dbReference type="InterPro" id="IPR033749">
    <property type="entry name" value="Polyprenyl_synt_CS"/>
</dbReference>
<keyword evidence="6" id="KW-0479">Metal-binding</keyword>
<dbReference type="Gene3D" id="1.10.600.10">
    <property type="entry name" value="Farnesyl Diphosphate Synthase"/>
    <property type="match status" value="1"/>
</dbReference>
<dbReference type="PANTHER" id="PTHR12001:SF69">
    <property type="entry name" value="ALL TRANS-POLYPRENYL-DIPHOSPHATE SYNTHASE PDSS1"/>
    <property type="match status" value="1"/>
</dbReference>
<name>A0A699GEN2_TANCI</name>
<keyword evidence="10" id="KW-0414">Isoprene biosynthesis</keyword>
<evidence type="ECO:0000256" key="6">
    <source>
        <dbReference type="ARBA" id="ARBA00022723"/>
    </source>
</evidence>
<dbReference type="FunFam" id="1.10.600.10:FF:000002">
    <property type="entry name" value="Octaprenyl diphosphate synthase"/>
    <property type="match status" value="1"/>
</dbReference>
<feature type="region of interest" description="Disordered" evidence="11">
    <location>
        <begin position="511"/>
        <end position="541"/>
    </location>
</feature>
<feature type="compositionally biased region" description="Gly residues" evidence="11">
    <location>
        <begin position="454"/>
        <end position="470"/>
    </location>
</feature>
<dbReference type="GO" id="GO:0004659">
    <property type="term" value="F:prenyltransferase activity"/>
    <property type="evidence" value="ECO:0007669"/>
    <property type="project" value="InterPro"/>
</dbReference>
<feature type="transmembrane region" description="Helical" evidence="12">
    <location>
        <begin position="864"/>
        <end position="884"/>
    </location>
</feature>
<evidence type="ECO:0000256" key="5">
    <source>
        <dbReference type="ARBA" id="ARBA00022692"/>
    </source>
</evidence>
<keyword evidence="4" id="KW-0808">Transferase</keyword>
<keyword evidence="7" id="KW-0460">Magnesium</keyword>
<evidence type="ECO:0000256" key="2">
    <source>
        <dbReference type="ARBA" id="ARBA00004141"/>
    </source>
</evidence>
<feature type="compositionally biased region" description="Low complexity" evidence="11">
    <location>
        <begin position="511"/>
        <end position="529"/>
    </location>
</feature>
<evidence type="ECO:0000256" key="1">
    <source>
        <dbReference type="ARBA" id="ARBA00001946"/>
    </source>
</evidence>
<dbReference type="PROSITE" id="PS00444">
    <property type="entry name" value="POLYPRENYL_SYNTHASE_2"/>
    <property type="match status" value="1"/>
</dbReference>
<evidence type="ECO:0000256" key="9">
    <source>
        <dbReference type="ARBA" id="ARBA00023136"/>
    </source>
</evidence>
<evidence type="ECO:0000256" key="11">
    <source>
        <dbReference type="SAM" id="MobiDB-lite"/>
    </source>
</evidence>
<feature type="compositionally biased region" description="Basic and acidic residues" evidence="11">
    <location>
        <begin position="387"/>
        <end position="397"/>
    </location>
</feature>
<comment type="caution">
    <text evidence="14">The sequence shown here is derived from an EMBL/GenBank/DDBJ whole genome shotgun (WGS) entry which is preliminary data.</text>
</comment>
<dbReference type="CDD" id="cd00685">
    <property type="entry name" value="Trans_IPPS_HT"/>
    <property type="match status" value="1"/>
</dbReference>
<dbReference type="SFLD" id="SFLDS00005">
    <property type="entry name" value="Isoprenoid_Synthase_Type_I"/>
    <property type="match status" value="1"/>
</dbReference>
<dbReference type="InterPro" id="IPR000873">
    <property type="entry name" value="AMP-dep_synth/lig_dom"/>
</dbReference>
<comment type="cofactor">
    <cofactor evidence="1">
        <name>Mg(2+)</name>
        <dbReference type="ChEBI" id="CHEBI:18420"/>
    </cofactor>
</comment>
<evidence type="ECO:0000259" key="13">
    <source>
        <dbReference type="Pfam" id="PF00501"/>
    </source>
</evidence>
<dbReference type="PANTHER" id="PTHR12001">
    <property type="entry name" value="GERANYLGERANYL PYROPHOSPHATE SYNTHASE"/>
    <property type="match status" value="1"/>
</dbReference>
<protein>
    <submittedName>
        <fullName evidence="14">Probable solanesyl-diphosphate synthase 3, chloroplastic</fullName>
    </submittedName>
</protein>
<accession>A0A699GEN2</accession>
<dbReference type="InterPro" id="IPR008949">
    <property type="entry name" value="Isoprenoid_synthase_dom_sf"/>
</dbReference>
<dbReference type="Pfam" id="PF00501">
    <property type="entry name" value="AMP-binding"/>
    <property type="match status" value="1"/>
</dbReference>
<feature type="domain" description="AMP-dependent synthetase/ligase" evidence="13">
    <location>
        <begin position="67"/>
        <end position="389"/>
    </location>
</feature>
<gene>
    <name evidence="14" type="ORF">Tci_000049</name>
</gene>
<evidence type="ECO:0000256" key="3">
    <source>
        <dbReference type="ARBA" id="ARBA00006706"/>
    </source>
</evidence>
<dbReference type="SUPFAM" id="SSF48576">
    <property type="entry name" value="Terpenoid synthases"/>
    <property type="match status" value="1"/>
</dbReference>
<feature type="region of interest" description="Disordered" evidence="11">
    <location>
        <begin position="1"/>
        <end position="21"/>
    </location>
</feature>
<feature type="region of interest" description="Disordered" evidence="11">
    <location>
        <begin position="446"/>
        <end position="497"/>
    </location>
</feature>
<evidence type="ECO:0000256" key="4">
    <source>
        <dbReference type="ARBA" id="ARBA00022679"/>
    </source>
</evidence>
<dbReference type="GO" id="GO:0019432">
    <property type="term" value="P:triglyceride biosynthetic process"/>
    <property type="evidence" value="ECO:0007669"/>
    <property type="project" value="UniProtKB-ARBA"/>
</dbReference>
<evidence type="ECO:0000256" key="7">
    <source>
        <dbReference type="ARBA" id="ARBA00022842"/>
    </source>
</evidence>
<evidence type="ECO:0000256" key="10">
    <source>
        <dbReference type="ARBA" id="ARBA00023229"/>
    </source>
</evidence>
<organism evidence="14">
    <name type="scientific">Tanacetum cinerariifolium</name>
    <name type="common">Dalmatian daisy</name>
    <name type="synonym">Chrysanthemum cinerariifolium</name>
    <dbReference type="NCBI Taxonomy" id="118510"/>
    <lineage>
        <taxon>Eukaryota</taxon>
        <taxon>Viridiplantae</taxon>
        <taxon>Streptophyta</taxon>
        <taxon>Embryophyta</taxon>
        <taxon>Tracheophyta</taxon>
        <taxon>Spermatophyta</taxon>
        <taxon>Magnoliopsida</taxon>
        <taxon>eudicotyledons</taxon>
        <taxon>Gunneridae</taxon>
        <taxon>Pentapetalae</taxon>
        <taxon>asterids</taxon>
        <taxon>campanulids</taxon>
        <taxon>Asterales</taxon>
        <taxon>Asteraceae</taxon>
        <taxon>Asteroideae</taxon>
        <taxon>Anthemideae</taxon>
        <taxon>Anthemidinae</taxon>
        <taxon>Tanacetum</taxon>
    </lineage>
</organism>
<keyword evidence="8 12" id="KW-1133">Transmembrane helix</keyword>
<feature type="region of interest" description="Disordered" evidence="11">
    <location>
        <begin position="382"/>
        <end position="417"/>
    </location>
</feature>
<dbReference type="InterPro" id="IPR042099">
    <property type="entry name" value="ANL_N_sf"/>
</dbReference>
<dbReference type="Pfam" id="PF00348">
    <property type="entry name" value="polyprenyl_synt"/>
    <property type="match status" value="1"/>
</dbReference>